<evidence type="ECO:0000313" key="10">
    <source>
        <dbReference type="Proteomes" id="UP001198602"/>
    </source>
</evidence>
<evidence type="ECO:0000256" key="7">
    <source>
        <dbReference type="SAM" id="SignalP"/>
    </source>
</evidence>
<keyword evidence="7" id="KW-0732">Signal</keyword>
<name>A0ABS7YEV2_9BURK</name>
<keyword evidence="5 6" id="KW-0408">Iron</keyword>
<evidence type="ECO:0000313" key="9">
    <source>
        <dbReference type="EMBL" id="MCA1857592.1"/>
    </source>
</evidence>
<accession>A0ABS7YEV2</accession>
<dbReference type="SUPFAM" id="SSF46626">
    <property type="entry name" value="Cytochrome c"/>
    <property type="match status" value="1"/>
</dbReference>
<dbReference type="InterPro" id="IPR009056">
    <property type="entry name" value="Cyt_c-like_dom"/>
</dbReference>
<dbReference type="Proteomes" id="UP001198602">
    <property type="component" value="Unassembled WGS sequence"/>
</dbReference>
<evidence type="ECO:0000256" key="1">
    <source>
        <dbReference type="ARBA" id="ARBA00022448"/>
    </source>
</evidence>
<keyword evidence="3 6" id="KW-0479">Metal-binding</keyword>
<keyword evidence="2 6" id="KW-0349">Heme</keyword>
<evidence type="ECO:0000256" key="6">
    <source>
        <dbReference type="PROSITE-ProRule" id="PRU00433"/>
    </source>
</evidence>
<feature type="signal peptide" evidence="7">
    <location>
        <begin position="1"/>
        <end position="22"/>
    </location>
</feature>
<dbReference type="RefSeq" id="WP_225239799.1">
    <property type="nucleotide sequence ID" value="NZ_JAHYBX010000008.1"/>
</dbReference>
<dbReference type="Gene3D" id="1.10.760.10">
    <property type="entry name" value="Cytochrome c-like domain"/>
    <property type="match status" value="1"/>
</dbReference>
<keyword evidence="1" id="KW-0813">Transport</keyword>
<keyword evidence="10" id="KW-1185">Reference proteome</keyword>
<feature type="chain" id="PRO_5046898909" evidence="7">
    <location>
        <begin position="23"/>
        <end position="134"/>
    </location>
</feature>
<dbReference type="InterPro" id="IPR002327">
    <property type="entry name" value="Cyt_c_1A/1B"/>
</dbReference>
<proteinExistence type="predicted"/>
<sequence length="134" mass="14434">MRAWLLLPLALLVAAAPPRAAAAPQSDALEAGRKAFRRCASCHQVGPGARSQFAPHLNGIVGRRAGTLPDFAYSPAMKQAGFVWTEARLRAFLADPDKIVPGNKMRFWNIMGERQVGDLAAYLATLPPAGDARR</sequence>
<dbReference type="EMBL" id="JAHYBX010000008">
    <property type="protein sequence ID" value="MCA1857592.1"/>
    <property type="molecule type" value="Genomic_DNA"/>
</dbReference>
<comment type="caution">
    <text evidence="9">The sequence shown here is derived from an EMBL/GenBank/DDBJ whole genome shotgun (WGS) entry which is preliminary data.</text>
</comment>
<evidence type="ECO:0000256" key="4">
    <source>
        <dbReference type="ARBA" id="ARBA00022982"/>
    </source>
</evidence>
<protein>
    <submittedName>
        <fullName evidence="9">C-type cytochrome</fullName>
    </submittedName>
</protein>
<evidence type="ECO:0000259" key="8">
    <source>
        <dbReference type="PROSITE" id="PS51007"/>
    </source>
</evidence>
<dbReference type="PRINTS" id="PR00604">
    <property type="entry name" value="CYTCHRMECIAB"/>
</dbReference>
<feature type="domain" description="Cytochrome c" evidence="8">
    <location>
        <begin position="27"/>
        <end position="127"/>
    </location>
</feature>
<evidence type="ECO:0000256" key="3">
    <source>
        <dbReference type="ARBA" id="ARBA00022723"/>
    </source>
</evidence>
<organism evidence="9 10">
    <name type="scientific">Massilia hydrophila</name>
    <dbReference type="NCBI Taxonomy" id="3044279"/>
    <lineage>
        <taxon>Bacteria</taxon>
        <taxon>Pseudomonadati</taxon>
        <taxon>Pseudomonadota</taxon>
        <taxon>Betaproteobacteria</taxon>
        <taxon>Burkholderiales</taxon>
        <taxon>Oxalobacteraceae</taxon>
        <taxon>Telluria group</taxon>
        <taxon>Massilia</taxon>
    </lineage>
</organism>
<dbReference type="PANTHER" id="PTHR11961">
    <property type="entry name" value="CYTOCHROME C"/>
    <property type="match status" value="1"/>
</dbReference>
<dbReference type="InterPro" id="IPR036909">
    <property type="entry name" value="Cyt_c-like_dom_sf"/>
</dbReference>
<evidence type="ECO:0000256" key="5">
    <source>
        <dbReference type="ARBA" id="ARBA00023004"/>
    </source>
</evidence>
<gene>
    <name evidence="9" type="ORF">LE190_16890</name>
</gene>
<dbReference type="Pfam" id="PF00034">
    <property type="entry name" value="Cytochrom_C"/>
    <property type="match status" value="1"/>
</dbReference>
<dbReference type="PROSITE" id="PS51007">
    <property type="entry name" value="CYTC"/>
    <property type="match status" value="1"/>
</dbReference>
<reference evidence="9 10" key="1">
    <citation type="submission" date="2021-07" db="EMBL/GenBank/DDBJ databases">
        <title>Characterization of Violacein-producing bacteria and related species.</title>
        <authorList>
            <person name="Wilson H.S."/>
            <person name="De Leon M.E."/>
        </authorList>
    </citation>
    <scope>NUCLEOTIDE SEQUENCE [LARGE SCALE GENOMIC DNA]</scope>
    <source>
        <strain evidence="9 10">HSC-2F05</strain>
    </source>
</reference>
<evidence type="ECO:0000256" key="2">
    <source>
        <dbReference type="ARBA" id="ARBA00022617"/>
    </source>
</evidence>
<keyword evidence="4" id="KW-0249">Electron transport</keyword>